<evidence type="ECO:0000256" key="1">
    <source>
        <dbReference type="SAM" id="MobiDB-lite"/>
    </source>
</evidence>
<reference evidence="2" key="1">
    <citation type="submission" date="2023-06" db="EMBL/GenBank/DDBJ databases">
        <title>Reference genome for the Northern bat (Eptesicus nilssonii), a most northern bat species.</title>
        <authorList>
            <person name="Laine V.N."/>
            <person name="Pulliainen A.T."/>
            <person name="Lilley T.M."/>
        </authorList>
    </citation>
    <scope>NUCLEOTIDE SEQUENCE</scope>
    <source>
        <strain evidence="2">BLF_Eptnil</strain>
        <tissue evidence="2">Kidney</tissue>
    </source>
</reference>
<dbReference type="Proteomes" id="UP001177744">
    <property type="component" value="Unassembled WGS sequence"/>
</dbReference>
<dbReference type="EMBL" id="JAULJE010000014">
    <property type="protein sequence ID" value="KAK1335211.1"/>
    <property type="molecule type" value="Genomic_DNA"/>
</dbReference>
<comment type="caution">
    <text evidence="2">The sequence shown here is derived from an EMBL/GenBank/DDBJ whole genome shotgun (WGS) entry which is preliminary data.</text>
</comment>
<feature type="region of interest" description="Disordered" evidence="1">
    <location>
        <begin position="48"/>
        <end position="77"/>
    </location>
</feature>
<keyword evidence="3" id="KW-1185">Reference proteome</keyword>
<sequence length="112" mass="11705">MGKGYSSTSCCSTLIWVERCNDSDQQPCAEAEASREAAVRLYSDVPAAGSGLSPDDGCGPLHGGTRRSILSPGGDSHFPWVEVCADTGLGLIREQKVQGAEAAVTKVTLEAY</sequence>
<name>A0AA40HQU2_CNENI</name>
<accession>A0AA40HQU2</accession>
<evidence type="ECO:0000313" key="2">
    <source>
        <dbReference type="EMBL" id="KAK1335211.1"/>
    </source>
</evidence>
<proteinExistence type="predicted"/>
<protein>
    <submittedName>
        <fullName evidence="2">Uncharacterized protein</fullName>
    </submittedName>
</protein>
<dbReference type="AlphaFoldDB" id="A0AA40HQU2"/>
<organism evidence="2 3">
    <name type="scientific">Cnephaeus nilssonii</name>
    <name type="common">Northern bat</name>
    <name type="synonym">Eptesicus nilssonii</name>
    <dbReference type="NCBI Taxonomy" id="3371016"/>
    <lineage>
        <taxon>Eukaryota</taxon>
        <taxon>Metazoa</taxon>
        <taxon>Chordata</taxon>
        <taxon>Craniata</taxon>
        <taxon>Vertebrata</taxon>
        <taxon>Euteleostomi</taxon>
        <taxon>Mammalia</taxon>
        <taxon>Eutheria</taxon>
        <taxon>Laurasiatheria</taxon>
        <taxon>Chiroptera</taxon>
        <taxon>Yangochiroptera</taxon>
        <taxon>Vespertilionidae</taxon>
        <taxon>Cnephaeus</taxon>
    </lineage>
</organism>
<evidence type="ECO:0000313" key="3">
    <source>
        <dbReference type="Proteomes" id="UP001177744"/>
    </source>
</evidence>
<gene>
    <name evidence="2" type="ORF">QTO34_004795</name>
</gene>